<dbReference type="Proteomes" id="UP000018766">
    <property type="component" value="Unassembled WGS sequence"/>
</dbReference>
<keyword evidence="3" id="KW-1185">Reference proteome</keyword>
<dbReference type="PATRIC" id="fig|1414851.3.peg.505"/>
<dbReference type="Gene3D" id="2.180.10.10">
    <property type="entry name" value="RHS repeat-associated core"/>
    <property type="match status" value="1"/>
</dbReference>
<reference evidence="2 3" key="1">
    <citation type="submission" date="2013-11" db="EMBL/GenBank/DDBJ databases">
        <title>Genomic analysis of Pelistega sp. HM-7.</title>
        <authorList>
            <person name="Kumbhare S.V."/>
            <person name="Shetty S.A."/>
            <person name="Sharma O."/>
            <person name="Dhotre D.P."/>
        </authorList>
    </citation>
    <scope>NUCLEOTIDE SEQUENCE [LARGE SCALE GENOMIC DNA]</scope>
    <source>
        <strain evidence="2 3">HM-7</strain>
    </source>
</reference>
<proteinExistence type="predicted"/>
<dbReference type="NCBIfam" id="TIGR03696">
    <property type="entry name" value="Rhs_assc_core"/>
    <property type="match status" value="1"/>
</dbReference>
<dbReference type="AlphaFoldDB" id="V8G9D6"/>
<gene>
    <name evidence="2" type="ORF">V757_02475</name>
</gene>
<evidence type="ECO:0000313" key="3">
    <source>
        <dbReference type="Proteomes" id="UP000018766"/>
    </source>
</evidence>
<evidence type="ECO:0000313" key="2">
    <source>
        <dbReference type="EMBL" id="ETD72726.1"/>
    </source>
</evidence>
<dbReference type="Pfam" id="PF03527">
    <property type="entry name" value="RHS"/>
    <property type="match status" value="1"/>
</dbReference>
<evidence type="ECO:0000259" key="1">
    <source>
        <dbReference type="Pfam" id="PF03527"/>
    </source>
</evidence>
<dbReference type="EMBL" id="AYSV01000025">
    <property type="protein sequence ID" value="ETD72726.1"/>
    <property type="molecule type" value="Genomic_DNA"/>
</dbReference>
<feature type="domain" description="RHS protein conserved region" evidence="1">
    <location>
        <begin position="69"/>
        <end position="103"/>
    </location>
</feature>
<dbReference type="InterPro" id="IPR022385">
    <property type="entry name" value="Rhs_assc_core"/>
</dbReference>
<name>V8G9D6_9BURK</name>
<dbReference type="InterPro" id="IPR050708">
    <property type="entry name" value="T6SS_VgrG/RHS"/>
</dbReference>
<dbReference type="PRINTS" id="PR00394">
    <property type="entry name" value="RHSPROTEIN"/>
</dbReference>
<dbReference type="PANTHER" id="PTHR32305:SF15">
    <property type="entry name" value="PROTEIN RHSA-RELATED"/>
    <property type="match status" value="1"/>
</dbReference>
<dbReference type="InterPro" id="IPR001826">
    <property type="entry name" value="RHS"/>
</dbReference>
<protein>
    <submittedName>
        <fullName evidence="2">Type IV secretion protein Rhs</fullName>
    </submittedName>
</protein>
<comment type="caution">
    <text evidence="2">The sequence shown here is derived from an EMBL/GenBank/DDBJ whole genome shotgun (WGS) entry which is preliminary data.</text>
</comment>
<sequence length="299" mass="34065">MRTAHARSLSTTQGVALARDVQYVYEDGSFVPLAQYINSSTGEAEHISPMAWGAESAPRESSATPPKLYHYVYDQIGTPQLLLNQSQEVVWEAESKAWGETYVEPREVKEGVVNNHRFQGQYYDEESELHYNTFRYYDPELGRFISQDPIGLMGGINVYQYAPNPVEWVDPWGLAYAKIVTAVVAGVARKLYFNKKGQFAKKPGPKPQKADEHGNSLQCSRTTYGYVLRDRDTDEILKYGETISPKKRYSESYLNGENATMDVVTSGSKKDMHQWQHTEILNYKKAHDGCRPRLNKSDW</sequence>
<organism evidence="2 3">
    <name type="scientific">Pelistega indica</name>
    <dbReference type="NCBI Taxonomy" id="1414851"/>
    <lineage>
        <taxon>Bacteria</taxon>
        <taxon>Pseudomonadati</taxon>
        <taxon>Pseudomonadota</taxon>
        <taxon>Betaproteobacteria</taxon>
        <taxon>Burkholderiales</taxon>
        <taxon>Alcaligenaceae</taxon>
        <taxon>Pelistega</taxon>
    </lineage>
</organism>
<dbReference type="PANTHER" id="PTHR32305">
    <property type="match status" value="1"/>
</dbReference>
<dbReference type="RefSeq" id="WP_023949563.1">
    <property type="nucleotide sequence ID" value="NZ_AYSV01000025.1"/>
</dbReference>
<accession>V8G9D6</accession>